<sequence>MSSPKPNETSAHPKTPAHDRLPHPQQQVGHPVMPGGPGSGALLNHFGSATPAPVHGQPMDPKSVPTRLLKVNLAQLMLHTLLQQVGCQTTGVHNCVPMLKHYNEQLGMF</sequence>
<gene>
    <name evidence="2" type="ORF">DFJ43DRAFT_1035472</name>
</gene>
<evidence type="ECO:0000313" key="2">
    <source>
        <dbReference type="EMBL" id="KAJ3737205.1"/>
    </source>
</evidence>
<keyword evidence="3" id="KW-1185">Reference proteome</keyword>
<dbReference type="EMBL" id="JANVFO010000002">
    <property type="protein sequence ID" value="KAJ3737205.1"/>
    <property type="molecule type" value="Genomic_DNA"/>
</dbReference>
<name>A0AA38N4J6_9AGAR</name>
<reference evidence="2" key="2">
    <citation type="journal article" date="2023" name="Proc. Natl. Acad. Sci. U.S.A.">
        <title>A global phylogenomic analysis of the shiitake genus Lentinula.</title>
        <authorList>
            <person name="Sierra-Patev S."/>
            <person name="Min B."/>
            <person name="Naranjo-Ortiz M."/>
            <person name="Looney B."/>
            <person name="Konkel Z."/>
            <person name="Slot J.C."/>
            <person name="Sakamoto Y."/>
            <person name="Steenwyk J.L."/>
            <person name="Rokas A."/>
            <person name="Carro J."/>
            <person name="Camarero S."/>
            <person name="Ferreira P."/>
            <person name="Molpeceres G."/>
            <person name="Ruiz-Duenas F.J."/>
            <person name="Serrano A."/>
            <person name="Henrissat B."/>
            <person name="Drula E."/>
            <person name="Hughes K.W."/>
            <person name="Mata J.L."/>
            <person name="Ishikawa N.K."/>
            <person name="Vargas-Isla R."/>
            <person name="Ushijima S."/>
            <person name="Smith C.A."/>
            <person name="Donoghue J."/>
            <person name="Ahrendt S."/>
            <person name="Andreopoulos W."/>
            <person name="He G."/>
            <person name="LaButti K."/>
            <person name="Lipzen A."/>
            <person name="Ng V."/>
            <person name="Riley R."/>
            <person name="Sandor L."/>
            <person name="Barry K."/>
            <person name="Martinez A.T."/>
            <person name="Xiao Y."/>
            <person name="Gibbons J.G."/>
            <person name="Terashima K."/>
            <person name="Grigoriev I.V."/>
            <person name="Hibbett D."/>
        </authorList>
    </citation>
    <scope>NUCLEOTIDE SEQUENCE</scope>
    <source>
        <strain evidence="2">ET3784</strain>
    </source>
</reference>
<protein>
    <submittedName>
        <fullName evidence="2">Uncharacterized protein</fullName>
    </submittedName>
</protein>
<dbReference type="Proteomes" id="UP001176059">
    <property type="component" value="Unassembled WGS sequence"/>
</dbReference>
<feature type="region of interest" description="Disordered" evidence="1">
    <location>
        <begin position="1"/>
        <end position="63"/>
    </location>
</feature>
<proteinExistence type="predicted"/>
<evidence type="ECO:0000313" key="3">
    <source>
        <dbReference type="Proteomes" id="UP001176059"/>
    </source>
</evidence>
<feature type="compositionally biased region" description="Polar residues" evidence="1">
    <location>
        <begin position="1"/>
        <end position="12"/>
    </location>
</feature>
<dbReference type="AlphaFoldDB" id="A0AA38N4J6"/>
<organism evidence="2 3">
    <name type="scientific">Lentinula guzmanii</name>
    <dbReference type="NCBI Taxonomy" id="2804957"/>
    <lineage>
        <taxon>Eukaryota</taxon>
        <taxon>Fungi</taxon>
        <taxon>Dikarya</taxon>
        <taxon>Basidiomycota</taxon>
        <taxon>Agaricomycotina</taxon>
        <taxon>Agaricomycetes</taxon>
        <taxon>Agaricomycetidae</taxon>
        <taxon>Agaricales</taxon>
        <taxon>Marasmiineae</taxon>
        <taxon>Omphalotaceae</taxon>
        <taxon>Lentinula</taxon>
    </lineage>
</organism>
<reference evidence="2" key="1">
    <citation type="submission" date="2022-08" db="EMBL/GenBank/DDBJ databases">
        <authorList>
            <consortium name="DOE Joint Genome Institute"/>
            <person name="Min B."/>
            <person name="Sierra-Patev S."/>
            <person name="Naranjo-Ortiz M."/>
            <person name="Looney B."/>
            <person name="Konkel Z."/>
            <person name="Slot J.C."/>
            <person name="Sakamoto Y."/>
            <person name="Steenwyk J.L."/>
            <person name="Rokas A."/>
            <person name="Carro J."/>
            <person name="Camarero S."/>
            <person name="Ferreira P."/>
            <person name="Molpeceres G."/>
            <person name="Ruiz-duenas F.J."/>
            <person name="Serrano A."/>
            <person name="Henrissat B."/>
            <person name="Drula E."/>
            <person name="Hughes K.W."/>
            <person name="Mata J.L."/>
            <person name="Ishikawa N.K."/>
            <person name="Vargas-Isla R."/>
            <person name="Ushijima S."/>
            <person name="Smith C.A."/>
            <person name="Ahrendt S."/>
            <person name="Andreopoulos W."/>
            <person name="He G."/>
            <person name="LaButti K."/>
            <person name="Lipzen A."/>
            <person name="Ng V."/>
            <person name="Riley R."/>
            <person name="Sandor L."/>
            <person name="Barry K."/>
            <person name="Martinez A.T."/>
            <person name="Xiao Y."/>
            <person name="Gibbons J.G."/>
            <person name="Terashima K."/>
            <person name="Hibbett D.S."/>
            <person name="Grigoriev I.V."/>
        </authorList>
    </citation>
    <scope>NUCLEOTIDE SEQUENCE</scope>
    <source>
        <strain evidence="2">ET3784</strain>
    </source>
</reference>
<comment type="caution">
    <text evidence="2">The sequence shown here is derived from an EMBL/GenBank/DDBJ whole genome shotgun (WGS) entry which is preliminary data.</text>
</comment>
<evidence type="ECO:0000256" key="1">
    <source>
        <dbReference type="SAM" id="MobiDB-lite"/>
    </source>
</evidence>
<accession>A0AA38N4J6</accession>